<accession>A0A402CZ58</accession>
<proteinExistence type="predicted"/>
<dbReference type="Proteomes" id="UP000287394">
    <property type="component" value="Chromosome"/>
</dbReference>
<evidence type="ECO:0000313" key="1">
    <source>
        <dbReference type="EMBL" id="BDI29500.1"/>
    </source>
</evidence>
<reference evidence="1 2" key="1">
    <citation type="journal article" date="2019" name="Int. J. Syst. Evol. Microbiol.">
        <title>Capsulimonas corticalis gen. nov., sp. nov., an aerobic capsulated bacterium, of a novel bacterial order, Capsulimonadales ord. nov., of the class Armatimonadia of the phylum Armatimonadetes.</title>
        <authorList>
            <person name="Li J."/>
            <person name="Kudo C."/>
            <person name="Tonouchi A."/>
        </authorList>
    </citation>
    <scope>NUCLEOTIDE SEQUENCE [LARGE SCALE GENOMIC DNA]</scope>
    <source>
        <strain evidence="1 2">AX-7</strain>
    </source>
</reference>
<evidence type="ECO:0000313" key="2">
    <source>
        <dbReference type="Proteomes" id="UP000287394"/>
    </source>
</evidence>
<dbReference type="SUPFAM" id="SSF51445">
    <property type="entry name" value="(Trans)glycosidases"/>
    <property type="match status" value="1"/>
</dbReference>
<dbReference type="Gene3D" id="3.20.20.80">
    <property type="entry name" value="Glycosidases"/>
    <property type="match status" value="1"/>
</dbReference>
<dbReference type="AlphaFoldDB" id="A0A402CZ58"/>
<gene>
    <name evidence="1" type="ORF">CCAX7_15510</name>
</gene>
<dbReference type="EMBL" id="AP025739">
    <property type="protein sequence ID" value="BDI29500.1"/>
    <property type="molecule type" value="Genomic_DNA"/>
</dbReference>
<protein>
    <submittedName>
        <fullName evidence="1">Uncharacterized protein</fullName>
    </submittedName>
</protein>
<name>A0A402CZ58_9BACT</name>
<keyword evidence="2" id="KW-1185">Reference proteome</keyword>
<sequence length="451" mass="48309">MSIRFRGRALFCLPILLLAGLTATPTPAGAAGANAVSAADFLNSLGVNSAISGRGESLSKTIDCAKYLGIRWFRSGTEGDIPLQDLIALHKETGARLSWGLLSGGSDIPKLIQTAKPLAAAGALLALEGPNEPNNWGVTYQGEAGGKNLTWVPVAKLQSGLYKAVKSDPVLKKYPVWSISENGAETDNVGLQFLAIPKGAGAVMPDGAKYADFANVHNYIYHPNSPGLADNKTWNAADPTQTCKVDGLYGEYGLTWGRHFPGYSEADLISLPRVTTETGCMIDGPVTEEIHARNLLSMYLDQFKRGWSYTAVYLLRDRVDEAGNQQFGFYKPDYSPRKAAVYLHNLTAILADNGAARKPGKLGYAIPDEPATVHDLLLQKSGGAWELIVWGEQIEGASSVTVHLGGVYGLVKVYDPTVGADPVLTYHQINAVPLTLSDHPLIVEIPASRHA</sequence>
<organism evidence="1 2">
    <name type="scientific">Capsulimonas corticalis</name>
    <dbReference type="NCBI Taxonomy" id="2219043"/>
    <lineage>
        <taxon>Bacteria</taxon>
        <taxon>Bacillati</taxon>
        <taxon>Armatimonadota</taxon>
        <taxon>Armatimonadia</taxon>
        <taxon>Capsulimonadales</taxon>
        <taxon>Capsulimonadaceae</taxon>
        <taxon>Capsulimonas</taxon>
    </lineage>
</organism>
<dbReference type="RefSeq" id="WP_174721486.1">
    <property type="nucleotide sequence ID" value="NZ_AP025739.1"/>
</dbReference>
<dbReference type="KEGG" id="ccot:CCAX7_15510"/>
<dbReference type="InterPro" id="IPR017853">
    <property type="entry name" value="GH"/>
</dbReference>